<feature type="domain" description="N-acetyltransferase" evidence="3">
    <location>
        <begin position="1"/>
        <end position="137"/>
    </location>
</feature>
<protein>
    <submittedName>
        <fullName evidence="4">Putative acetyltransferase</fullName>
    </submittedName>
</protein>
<name>M1NRP2_9CORY</name>
<dbReference type="OrthoDB" id="1821130at2"/>
<dbReference type="KEGG" id="chn:A605_05855"/>
<reference evidence="4 5" key="1">
    <citation type="journal article" date="2012" name="Stand. Genomic Sci.">
        <title>Genome sequence of the halotolerant bacterium Corynebacterium halotolerans type strain YIM 70093(T) (= DSM 44683(T)).</title>
        <authorList>
            <person name="Ruckert C."/>
            <person name="Albersmeier A."/>
            <person name="Al-Dilaimi A."/>
            <person name="Niehaus K."/>
            <person name="Szczepanowski R."/>
            <person name="Kalinowski J."/>
        </authorList>
    </citation>
    <scope>NUCLEOTIDE SEQUENCE [LARGE SCALE GENOMIC DNA]</scope>
    <source>
        <strain evidence="4">YIM 70093</strain>
    </source>
</reference>
<organism evidence="4 5">
    <name type="scientific">Corynebacterium halotolerans YIM 70093 = DSM 44683</name>
    <dbReference type="NCBI Taxonomy" id="1121362"/>
    <lineage>
        <taxon>Bacteria</taxon>
        <taxon>Bacillati</taxon>
        <taxon>Actinomycetota</taxon>
        <taxon>Actinomycetes</taxon>
        <taxon>Mycobacteriales</taxon>
        <taxon>Corynebacteriaceae</taxon>
        <taxon>Corynebacterium</taxon>
    </lineage>
</organism>
<evidence type="ECO:0000313" key="5">
    <source>
        <dbReference type="Proteomes" id="UP000011723"/>
    </source>
</evidence>
<dbReference type="RefSeq" id="WP_015400596.1">
    <property type="nucleotide sequence ID" value="NC_020302.1"/>
</dbReference>
<evidence type="ECO:0000256" key="2">
    <source>
        <dbReference type="ARBA" id="ARBA00023315"/>
    </source>
</evidence>
<keyword evidence="2" id="KW-0012">Acyltransferase</keyword>
<dbReference type="Pfam" id="PF00583">
    <property type="entry name" value="Acetyltransf_1"/>
    <property type="match status" value="1"/>
</dbReference>
<dbReference type="GO" id="GO:0016747">
    <property type="term" value="F:acyltransferase activity, transferring groups other than amino-acyl groups"/>
    <property type="evidence" value="ECO:0007669"/>
    <property type="project" value="InterPro"/>
</dbReference>
<dbReference type="InterPro" id="IPR016181">
    <property type="entry name" value="Acyl_CoA_acyltransferase"/>
</dbReference>
<dbReference type="InterPro" id="IPR000182">
    <property type="entry name" value="GNAT_dom"/>
</dbReference>
<dbReference type="Proteomes" id="UP000011723">
    <property type="component" value="Chromosome"/>
</dbReference>
<dbReference type="CDD" id="cd04301">
    <property type="entry name" value="NAT_SF"/>
    <property type="match status" value="1"/>
</dbReference>
<dbReference type="PROSITE" id="PS51186">
    <property type="entry name" value="GNAT"/>
    <property type="match status" value="1"/>
</dbReference>
<sequence>MHIEELRASQIPEVVQLWHDAGLTRPWNDPAADARQALATETSTVLVAVENDAIIASVMVGFDGHKGWVYYVAVAPGQQGRGLGRIIMDAAIKWLEKFEAVELMLLVREGNEQVQGFYESLGFGRDEVFVMSRRLQS</sequence>
<dbReference type="SUPFAM" id="SSF55729">
    <property type="entry name" value="Acyl-CoA N-acyltransferases (Nat)"/>
    <property type="match status" value="1"/>
</dbReference>
<dbReference type="InterPro" id="IPR050832">
    <property type="entry name" value="Bact_Acetyltransf"/>
</dbReference>
<evidence type="ECO:0000256" key="1">
    <source>
        <dbReference type="ARBA" id="ARBA00022679"/>
    </source>
</evidence>
<keyword evidence="1 4" id="KW-0808">Transferase</keyword>
<dbReference type="STRING" id="1121362.A605_05855"/>
<accession>M1NRP2</accession>
<dbReference type="Gene3D" id="3.40.630.30">
    <property type="match status" value="1"/>
</dbReference>
<dbReference type="HOGENOM" id="CLU_013985_34_1_11"/>
<dbReference type="EMBL" id="CP003697">
    <property type="protein sequence ID" value="AGF72177.1"/>
    <property type="molecule type" value="Genomic_DNA"/>
</dbReference>
<dbReference type="PANTHER" id="PTHR43877">
    <property type="entry name" value="AMINOALKYLPHOSPHONATE N-ACETYLTRANSFERASE-RELATED-RELATED"/>
    <property type="match status" value="1"/>
</dbReference>
<gene>
    <name evidence="4" type="ORF">A605_05855</name>
</gene>
<dbReference type="NCBIfam" id="NF002959">
    <property type="entry name" value="PRK03624.1"/>
    <property type="match status" value="1"/>
</dbReference>
<dbReference type="PANTHER" id="PTHR43877:SF2">
    <property type="entry name" value="AMINOALKYLPHOSPHONATE N-ACETYLTRANSFERASE-RELATED"/>
    <property type="match status" value="1"/>
</dbReference>
<dbReference type="AlphaFoldDB" id="M1NRP2"/>
<evidence type="ECO:0000313" key="4">
    <source>
        <dbReference type="EMBL" id="AGF72177.1"/>
    </source>
</evidence>
<keyword evidence="5" id="KW-1185">Reference proteome</keyword>
<proteinExistence type="predicted"/>
<evidence type="ECO:0000259" key="3">
    <source>
        <dbReference type="PROSITE" id="PS51186"/>
    </source>
</evidence>
<dbReference type="PATRIC" id="fig|1121362.3.peg.1177"/>
<dbReference type="eggNOG" id="COG0456">
    <property type="taxonomic scope" value="Bacteria"/>
</dbReference>